<gene>
    <name evidence="1" type="ORF">NCTC12993_03847</name>
</gene>
<keyword evidence="2" id="KW-1185">Reference proteome</keyword>
<protein>
    <submittedName>
        <fullName evidence="1">Uncharacterized protein</fullName>
    </submittedName>
</protein>
<sequence>MSRNMSVWGDILRNKQAHALCESPHFKRYERWESGEIAWIFGD</sequence>
<evidence type="ECO:0000313" key="1">
    <source>
        <dbReference type="EMBL" id="VFS67944.1"/>
    </source>
</evidence>
<reference evidence="1 2" key="1">
    <citation type="submission" date="2019-03" db="EMBL/GenBank/DDBJ databases">
        <authorList>
            <consortium name="Pathogen Informatics"/>
        </authorList>
    </citation>
    <scope>NUCLEOTIDE SEQUENCE [LARGE SCALE GENOMIC DNA]</scope>
    <source>
        <strain evidence="1 2">NCTC12993</strain>
    </source>
</reference>
<organism evidence="1 2">
    <name type="scientific">Kluyvera cryocrescens</name>
    <name type="common">Kluyvera citrophila</name>
    <dbReference type="NCBI Taxonomy" id="580"/>
    <lineage>
        <taxon>Bacteria</taxon>
        <taxon>Pseudomonadati</taxon>
        <taxon>Pseudomonadota</taxon>
        <taxon>Gammaproteobacteria</taxon>
        <taxon>Enterobacterales</taxon>
        <taxon>Enterobacteriaceae</taxon>
        <taxon>Kluyvera</taxon>
    </lineage>
</organism>
<name>A0A485B3W8_KLUCR</name>
<evidence type="ECO:0000313" key="2">
    <source>
        <dbReference type="Proteomes" id="UP000401081"/>
    </source>
</evidence>
<accession>A0A485B3W8</accession>
<dbReference type="AlphaFoldDB" id="A0A485B3W8"/>
<proteinExistence type="predicted"/>
<dbReference type="EMBL" id="CAADJD010000020">
    <property type="protein sequence ID" value="VFS67944.1"/>
    <property type="molecule type" value="Genomic_DNA"/>
</dbReference>
<dbReference type="Proteomes" id="UP000401081">
    <property type="component" value="Unassembled WGS sequence"/>
</dbReference>